<gene>
    <name evidence="1" type="ORF">L1049_018865</name>
</gene>
<evidence type="ECO:0000313" key="2">
    <source>
        <dbReference type="Proteomes" id="UP001415857"/>
    </source>
</evidence>
<dbReference type="Proteomes" id="UP001415857">
    <property type="component" value="Unassembled WGS sequence"/>
</dbReference>
<organism evidence="1 2">
    <name type="scientific">Liquidambar formosana</name>
    <name type="common">Formosan gum</name>
    <dbReference type="NCBI Taxonomy" id="63359"/>
    <lineage>
        <taxon>Eukaryota</taxon>
        <taxon>Viridiplantae</taxon>
        <taxon>Streptophyta</taxon>
        <taxon>Embryophyta</taxon>
        <taxon>Tracheophyta</taxon>
        <taxon>Spermatophyta</taxon>
        <taxon>Magnoliopsida</taxon>
        <taxon>eudicotyledons</taxon>
        <taxon>Gunneridae</taxon>
        <taxon>Pentapetalae</taxon>
        <taxon>Saxifragales</taxon>
        <taxon>Altingiaceae</taxon>
        <taxon>Liquidambar</taxon>
    </lineage>
</organism>
<evidence type="ECO:0008006" key="3">
    <source>
        <dbReference type="Google" id="ProtNLM"/>
    </source>
</evidence>
<comment type="caution">
    <text evidence="1">The sequence shown here is derived from an EMBL/GenBank/DDBJ whole genome shotgun (WGS) entry which is preliminary data.</text>
</comment>
<keyword evidence="2" id="KW-1185">Reference proteome</keyword>
<dbReference type="InterPro" id="IPR045290">
    <property type="entry name" value="MOC1-like"/>
</dbReference>
<proteinExistence type="predicted"/>
<protein>
    <recommendedName>
        <fullName evidence="3">Holliday junction resolvase MOC1, chloroplastic</fullName>
    </recommendedName>
</protein>
<reference evidence="1 2" key="1">
    <citation type="journal article" date="2024" name="Plant J.">
        <title>Genome sequences and population genomics reveal climatic adaptation and genomic divergence between two closely related sweetgum species.</title>
        <authorList>
            <person name="Xu W.Q."/>
            <person name="Ren C.Q."/>
            <person name="Zhang X.Y."/>
            <person name="Comes H.P."/>
            <person name="Liu X.H."/>
            <person name="Li Y.G."/>
            <person name="Kettle C.J."/>
            <person name="Jalonen R."/>
            <person name="Gaisberger H."/>
            <person name="Ma Y.Z."/>
            <person name="Qiu Y.X."/>
        </authorList>
    </citation>
    <scope>NUCLEOTIDE SEQUENCE [LARGE SCALE GENOMIC DNA]</scope>
    <source>
        <strain evidence="1">Hangzhou</strain>
    </source>
</reference>
<sequence length="288" mass="31658">METLQIQAQHVLSPTHFMYSISAKLTPRLCYTSSKLRALCTSSLNLNNTHDLTDAPIPKKTIRKDSFRVRVKVSDAQLKENWLASLSYPFPDKQEESGTGGDVPQSNVGPEWVIGIDPDLSGALAVLKTDDSGCSAQVFDSPHLQVLVGKRVRRRLDAKSIVKLLRSFDAPIGTTAYVEQSIPYPQDGKQGWWSGGFGYGLWIGILVASGFNVVPVPSLIWKNEFELTGNCCSKDDSRRVASTLFPSLSSLLMRKKDHGRAEALLIAAYGKGLKMKLDSSCISEKLMP</sequence>
<evidence type="ECO:0000313" key="1">
    <source>
        <dbReference type="EMBL" id="KAK9274051.1"/>
    </source>
</evidence>
<accession>A0AAP0RBM5</accession>
<dbReference type="AlphaFoldDB" id="A0AAP0RBM5"/>
<dbReference type="PANTHER" id="PTHR36015:SF6">
    <property type="entry name" value="HOLLIDAY JUNCTION RESOLVASE MOC1, CHLOROPLASTIC-RELATED"/>
    <property type="match status" value="1"/>
</dbReference>
<dbReference type="GO" id="GO:0008821">
    <property type="term" value="F:crossover junction DNA endonuclease activity"/>
    <property type="evidence" value="ECO:0007669"/>
    <property type="project" value="InterPro"/>
</dbReference>
<dbReference type="CDD" id="cd22992">
    <property type="entry name" value="MOC1"/>
    <property type="match status" value="1"/>
</dbReference>
<name>A0AAP0RBM5_LIQFO</name>
<dbReference type="PANTHER" id="PTHR36015">
    <property type="entry name" value="HOLLIDAY JUNCTION RESOLVASE MOC1, CHLOROPLASTIC-RELATED"/>
    <property type="match status" value="1"/>
</dbReference>
<dbReference type="EMBL" id="JBBPBK010000012">
    <property type="protein sequence ID" value="KAK9274051.1"/>
    <property type="molecule type" value="Genomic_DNA"/>
</dbReference>